<sequence>MAITADHGTARTRLSVLTYNVEGLGWPARTGRAAKLREIGTRLAALREAGAAPDIVLFQEVFSGAAQRAVHRSGYPAMIPGPGRTTRASADAPAAPLPGKPKLKRGELGLHLVGSGLVTASRYPITFTTRRAFGPRACAGIDCLSNKGVVLARVYVPGLPAPLDIYNTHMNSQAASRAPEARRIAAHERQTSAIAAFVGRTRDHAGAAILAGDFNMKHSDSRWEHFSRSLQLKLVHRICATPAGQCDVRMSWDGDEPWKDTQDLQFFQSGRGVTIRPIKVEALFDGGPSGPALSDHDGFLVTYELSWRVTQPSARCAAD</sequence>
<dbReference type="SUPFAM" id="SSF56219">
    <property type="entry name" value="DNase I-like"/>
    <property type="match status" value="1"/>
</dbReference>
<dbReference type="InterPro" id="IPR005135">
    <property type="entry name" value="Endo/exonuclease/phosphatase"/>
</dbReference>
<dbReference type="EMBL" id="FOZG01000002">
    <property type="protein sequence ID" value="SFR96782.1"/>
    <property type="molecule type" value="Genomic_DNA"/>
</dbReference>
<dbReference type="PANTHER" id="PTHR16320">
    <property type="entry name" value="SPHINGOMYELINASE FAMILY MEMBER"/>
    <property type="match status" value="1"/>
</dbReference>
<evidence type="ECO:0000259" key="1">
    <source>
        <dbReference type="Pfam" id="PF03372"/>
    </source>
</evidence>
<dbReference type="STRING" id="1166337.SAMN05192580_2074"/>
<dbReference type="GO" id="GO:0004767">
    <property type="term" value="F:sphingomyelin phosphodiesterase activity"/>
    <property type="evidence" value="ECO:0007669"/>
    <property type="project" value="InterPro"/>
</dbReference>
<reference evidence="2 3" key="1">
    <citation type="submission" date="2016-10" db="EMBL/GenBank/DDBJ databases">
        <authorList>
            <person name="de Groot N.N."/>
        </authorList>
    </citation>
    <scope>NUCLEOTIDE SEQUENCE [LARGE SCALE GENOMIC DNA]</scope>
    <source>
        <strain evidence="2 3">S5-249</strain>
    </source>
</reference>
<evidence type="ECO:0000313" key="2">
    <source>
        <dbReference type="EMBL" id="SFR96782.1"/>
    </source>
</evidence>
<dbReference type="GO" id="GO:0004527">
    <property type="term" value="F:exonuclease activity"/>
    <property type="evidence" value="ECO:0007669"/>
    <property type="project" value="UniProtKB-KW"/>
</dbReference>
<keyword evidence="2" id="KW-0378">Hydrolase</keyword>
<feature type="domain" description="Endonuclease/exonuclease/phosphatase" evidence="1">
    <location>
        <begin position="17"/>
        <end position="221"/>
    </location>
</feature>
<dbReference type="PANTHER" id="PTHR16320:SF23">
    <property type="entry name" value="SPHINGOMYELINASE C 1"/>
    <property type="match status" value="1"/>
</dbReference>
<dbReference type="Proteomes" id="UP000198824">
    <property type="component" value="Unassembled WGS sequence"/>
</dbReference>
<name>A0A1I6KZY1_9SPHN</name>
<dbReference type="Gene3D" id="3.60.10.10">
    <property type="entry name" value="Endonuclease/exonuclease/phosphatase"/>
    <property type="match status" value="1"/>
</dbReference>
<accession>A0A1I6KZY1</accession>
<protein>
    <submittedName>
        <fullName evidence="2">Metal-dependent hydrolase, endonuclease/exonuclease/phosphatase family</fullName>
    </submittedName>
</protein>
<dbReference type="InterPro" id="IPR036691">
    <property type="entry name" value="Endo/exonu/phosph_ase_sf"/>
</dbReference>
<keyword evidence="2" id="KW-0255">Endonuclease</keyword>
<evidence type="ECO:0000313" key="3">
    <source>
        <dbReference type="Proteomes" id="UP000198824"/>
    </source>
</evidence>
<dbReference type="GO" id="GO:0004519">
    <property type="term" value="F:endonuclease activity"/>
    <property type="evidence" value="ECO:0007669"/>
    <property type="project" value="UniProtKB-KW"/>
</dbReference>
<dbReference type="InterPro" id="IPR038772">
    <property type="entry name" value="Sph/SMPD2-like"/>
</dbReference>
<organism evidence="2 3">
    <name type="scientific">Sphingomonas jatrophae</name>
    <dbReference type="NCBI Taxonomy" id="1166337"/>
    <lineage>
        <taxon>Bacteria</taxon>
        <taxon>Pseudomonadati</taxon>
        <taxon>Pseudomonadota</taxon>
        <taxon>Alphaproteobacteria</taxon>
        <taxon>Sphingomonadales</taxon>
        <taxon>Sphingomonadaceae</taxon>
        <taxon>Sphingomonas</taxon>
    </lineage>
</organism>
<keyword evidence="3" id="KW-1185">Reference proteome</keyword>
<dbReference type="Pfam" id="PF03372">
    <property type="entry name" value="Exo_endo_phos"/>
    <property type="match status" value="1"/>
</dbReference>
<keyword evidence="2" id="KW-0269">Exonuclease</keyword>
<keyword evidence="2" id="KW-0540">Nuclease</keyword>
<gene>
    <name evidence="2" type="ORF">SAMN05192580_2074</name>
</gene>
<dbReference type="AlphaFoldDB" id="A0A1I6KZY1"/>
<proteinExistence type="predicted"/>
<dbReference type="RefSeq" id="WP_242653439.1">
    <property type="nucleotide sequence ID" value="NZ_FOZG01000002.1"/>
</dbReference>